<dbReference type="InterPro" id="IPR043502">
    <property type="entry name" value="DNA/RNA_pol_sf"/>
</dbReference>
<evidence type="ECO:0000313" key="2">
    <source>
        <dbReference type="EMBL" id="VVA32622.1"/>
    </source>
</evidence>
<gene>
    <name evidence="2" type="ORF">ALMOND_2B027693</name>
</gene>
<feature type="non-terminal residue" evidence="2">
    <location>
        <position position="272"/>
    </location>
</feature>
<dbReference type="InterPro" id="IPR036397">
    <property type="entry name" value="RNaseH_sf"/>
</dbReference>
<dbReference type="SUPFAM" id="SSF53098">
    <property type="entry name" value="Ribonuclease H-like"/>
    <property type="match status" value="1"/>
</dbReference>
<protein>
    <submittedName>
        <fullName evidence="2">PREDICTED: Retrovirus-related Pol poly from transposon</fullName>
    </submittedName>
</protein>
<proteinExistence type="predicted"/>
<dbReference type="AlphaFoldDB" id="A0A5E4FYY1"/>
<dbReference type="InParanoid" id="A0A5E4FYY1"/>
<dbReference type="PANTHER" id="PTHR48475:SF1">
    <property type="entry name" value="RNASE H TYPE-1 DOMAIN-CONTAINING PROTEIN"/>
    <property type="match status" value="1"/>
</dbReference>
<feature type="non-terminal residue" evidence="2">
    <location>
        <position position="1"/>
    </location>
</feature>
<dbReference type="InterPro" id="IPR041577">
    <property type="entry name" value="RT_RNaseH_2"/>
</dbReference>
<dbReference type="Pfam" id="PF17919">
    <property type="entry name" value="RT_RNaseH_2"/>
    <property type="match status" value="1"/>
</dbReference>
<dbReference type="Gene3D" id="3.10.20.370">
    <property type="match status" value="1"/>
</dbReference>
<evidence type="ECO:0000259" key="1">
    <source>
        <dbReference type="PROSITE" id="PS50879"/>
    </source>
</evidence>
<dbReference type="GO" id="GO:0003676">
    <property type="term" value="F:nucleic acid binding"/>
    <property type="evidence" value="ECO:0007669"/>
    <property type="project" value="InterPro"/>
</dbReference>
<dbReference type="EMBL" id="CABIKO010000254">
    <property type="protein sequence ID" value="VVA32622.1"/>
    <property type="molecule type" value="Genomic_DNA"/>
</dbReference>
<dbReference type="Pfam" id="PF13456">
    <property type="entry name" value="RVT_3"/>
    <property type="match status" value="1"/>
</dbReference>
<dbReference type="Gene3D" id="3.30.70.270">
    <property type="match status" value="1"/>
</dbReference>
<dbReference type="Gramene" id="VVA32622">
    <property type="protein sequence ID" value="VVA32622"/>
    <property type="gene ID" value="Prudul26B027693"/>
</dbReference>
<feature type="domain" description="RNase H type-1" evidence="1">
    <location>
        <begin position="205"/>
        <end position="272"/>
    </location>
</feature>
<dbReference type="GO" id="GO:0004523">
    <property type="term" value="F:RNA-DNA hybrid ribonuclease activity"/>
    <property type="evidence" value="ECO:0007669"/>
    <property type="project" value="InterPro"/>
</dbReference>
<dbReference type="InterPro" id="IPR043128">
    <property type="entry name" value="Rev_trsase/Diguanyl_cyclase"/>
</dbReference>
<dbReference type="PANTHER" id="PTHR48475">
    <property type="entry name" value="RIBONUCLEASE H"/>
    <property type="match status" value="1"/>
</dbReference>
<sequence>RGIDVDPEKTRAINSLVPPRNSKELKSFMGRLSYIRRFIPGLAATMSVFTPLLKKGKPYEWSRKCQEAYEQVQQIITRLPTMRAPIPGIPLKLYLAATNTAVGALLAQDDHSGEESPIYYVSRQLRGAEAKYPKTELLCLALVYAAQRLRHYFLAHQLQLIVKPDLAIKGQAVIDMLALFPEVEGSAISQEIPGELPEMVAVATEIEPWTLYFDGSSTMKGGGAGVVLINPEGQATALSFKLNFPCTNNTAEYEAFIMGMSTAREMGVEKIK</sequence>
<accession>A0A5E4FYY1</accession>
<evidence type="ECO:0000313" key="3">
    <source>
        <dbReference type="Proteomes" id="UP000327085"/>
    </source>
</evidence>
<dbReference type="InterPro" id="IPR002156">
    <property type="entry name" value="RNaseH_domain"/>
</dbReference>
<dbReference type="PROSITE" id="PS50879">
    <property type="entry name" value="RNASE_H_1"/>
    <property type="match status" value="1"/>
</dbReference>
<dbReference type="SUPFAM" id="SSF56672">
    <property type="entry name" value="DNA/RNA polymerases"/>
    <property type="match status" value="1"/>
</dbReference>
<dbReference type="OMA" id="VEVCHIE"/>
<dbReference type="Proteomes" id="UP000327085">
    <property type="component" value="Chromosome 3"/>
</dbReference>
<dbReference type="InterPro" id="IPR012337">
    <property type="entry name" value="RNaseH-like_sf"/>
</dbReference>
<name>A0A5E4FYY1_PRUDU</name>
<reference evidence="3" key="1">
    <citation type="journal article" date="2020" name="Plant J.">
        <title>Transposons played a major role in the diversification between the closely related almond and peach genomes: results from the almond genome sequence.</title>
        <authorList>
            <person name="Alioto T."/>
            <person name="Alexiou K.G."/>
            <person name="Bardil A."/>
            <person name="Barteri F."/>
            <person name="Castanera R."/>
            <person name="Cruz F."/>
            <person name="Dhingra A."/>
            <person name="Duval H."/>
            <person name="Fernandez I Marti A."/>
            <person name="Frias L."/>
            <person name="Galan B."/>
            <person name="Garcia J.L."/>
            <person name="Howad W."/>
            <person name="Gomez-Garrido J."/>
            <person name="Gut M."/>
            <person name="Julca I."/>
            <person name="Morata J."/>
            <person name="Puigdomenech P."/>
            <person name="Ribeca P."/>
            <person name="Rubio Cabetas M.J."/>
            <person name="Vlasova A."/>
            <person name="Wirthensohn M."/>
            <person name="Garcia-Mas J."/>
            <person name="Gabaldon T."/>
            <person name="Casacuberta J.M."/>
            <person name="Arus P."/>
        </authorList>
    </citation>
    <scope>NUCLEOTIDE SEQUENCE [LARGE SCALE GENOMIC DNA]</scope>
    <source>
        <strain evidence="3">cv. Texas</strain>
    </source>
</reference>
<dbReference type="Gene3D" id="3.30.420.10">
    <property type="entry name" value="Ribonuclease H-like superfamily/Ribonuclease H"/>
    <property type="match status" value="1"/>
</dbReference>
<organism evidence="2 3">
    <name type="scientific">Prunus dulcis</name>
    <name type="common">Almond</name>
    <name type="synonym">Amygdalus dulcis</name>
    <dbReference type="NCBI Taxonomy" id="3755"/>
    <lineage>
        <taxon>Eukaryota</taxon>
        <taxon>Viridiplantae</taxon>
        <taxon>Streptophyta</taxon>
        <taxon>Embryophyta</taxon>
        <taxon>Tracheophyta</taxon>
        <taxon>Spermatophyta</taxon>
        <taxon>Magnoliopsida</taxon>
        <taxon>eudicotyledons</taxon>
        <taxon>Gunneridae</taxon>
        <taxon>Pentapetalae</taxon>
        <taxon>rosids</taxon>
        <taxon>fabids</taxon>
        <taxon>Rosales</taxon>
        <taxon>Rosaceae</taxon>
        <taxon>Amygdaloideae</taxon>
        <taxon>Amygdaleae</taxon>
        <taxon>Prunus</taxon>
    </lineage>
</organism>